<keyword evidence="3" id="KW-1185">Reference proteome</keyword>
<accession>A0ABQ2M470</accession>
<dbReference type="RefSeq" id="WP_188806216.1">
    <property type="nucleotide sequence ID" value="NZ_BAAAOU010000009.1"/>
</dbReference>
<evidence type="ECO:0000256" key="1">
    <source>
        <dbReference type="SAM" id="Phobius"/>
    </source>
</evidence>
<sequence length="239" mass="25763">MTSSPFEPPLTEAAAAALDEYLDDIREEVLRRARDNASESTSGYAPEVTVRDVIAAAERTSSGVSGTTRRGIRERMLSVYGLVFAAAAIVGVLLWLGPELGSRSPQESVGLLTAVTGAFGYLASRAALEAARRLDARGLRGPSEAESRHGLTGRFLSQYNDLELTVRGFNARTLGETAAGRNPTSTVLHSGVLDKRTAEELRGVVDVRNRLVHGKAVSNEEIQDALTDMQRLQGRIENR</sequence>
<feature type="transmembrane region" description="Helical" evidence="1">
    <location>
        <begin position="77"/>
        <end position="97"/>
    </location>
</feature>
<dbReference type="EMBL" id="BMLQ01000006">
    <property type="protein sequence ID" value="GGO46642.1"/>
    <property type="molecule type" value="Genomic_DNA"/>
</dbReference>
<protein>
    <recommendedName>
        <fullName evidence="4">RiboL-PSP-HEPN domain-containing protein</fullName>
    </recommendedName>
</protein>
<evidence type="ECO:0000313" key="3">
    <source>
        <dbReference type="Proteomes" id="UP000642509"/>
    </source>
</evidence>
<keyword evidence="1" id="KW-1133">Transmembrane helix</keyword>
<name>A0ABQ2M470_9MICC</name>
<reference evidence="3" key="1">
    <citation type="journal article" date="2019" name="Int. J. Syst. Evol. Microbiol.">
        <title>The Global Catalogue of Microorganisms (GCM) 10K type strain sequencing project: providing services to taxonomists for standard genome sequencing and annotation.</title>
        <authorList>
            <consortium name="The Broad Institute Genomics Platform"/>
            <consortium name="The Broad Institute Genome Sequencing Center for Infectious Disease"/>
            <person name="Wu L."/>
            <person name="Ma J."/>
        </authorList>
    </citation>
    <scope>NUCLEOTIDE SEQUENCE [LARGE SCALE GENOMIC DNA]</scope>
    <source>
        <strain evidence="3">CGMCC 1.7064</strain>
    </source>
</reference>
<dbReference type="Proteomes" id="UP000642509">
    <property type="component" value="Unassembled WGS sequence"/>
</dbReference>
<keyword evidence="1" id="KW-0812">Transmembrane</keyword>
<organism evidence="2 3">
    <name type="scientific">Citricoccus zhacaiensis</name>
    <dbReference type="NCBI Taxonomy" id="489142"/>
    <lineage>
        <taxon>Bacteria</taxon>
        <taxon>Bacillati</taxon>
        <taxon>Actinomycetota</taxon>
        <taxon>Actinomycetes</taxon>
        <taxon>Micrococcales</taxon>
        <taxon>Micrococcaceae</taxon>
        <taxon>Citricoccus</taxon>
    </lineage>
</organism>
<comment type="caution">
    <text evidence="2">The sequence shown here is derived from an EMBL/GenBank/DDBJ whole genome shotgun (WGS) entry which is preliminary data.</text>
</comment>
<gene>
    <name evidence="2" type="ORF">GCM10010977_22070</name>
</gene>
<feature type="transmembrane region" description="Helical" evidence="1">
    <location>
        <begin position="109"/>
        <end position="128"/>
    </location>
</feature>
<evidence type="ECO:0000313" key="2">
    <source>
        <dbReference type="EMBL" id="GGO46642.1"/>
    </source>
</evidence>
<keyword evidence="1" id="KW-0472">Membrane</keyword>
<evidence type="ECO:0008006" key="4">
    <source>
        <dbReference type="Google" id="ProtNLM"/>
    </source>
</evidence>
<proteinExistence type="predicted"/>